<gene>
    <name evidence="2" type="ORF">Tci_886514</name>
</gene>
<sequence length="166" mass="17701">PPRILLLPDFVFAKPHVVHGNVHGHPPRIVAKGRRRPLGGVGLAAKLGVVVVEAGGRGARPVQIRPRRIGAGPVKLLVPVLGVGGPHLQKRRQVVRRGASLAFQSACTKARFGSWCMSEAAPLVATSPGECRSFLTSPAGKMNSGREPSTLNWSSNVFRPLPRKKP</sequence>
<feature type="region of interest" description="Disordered" evidence="1">
    <location>
        <begin position="138"/>
        <end position="166"/>
    </location>
</feature>
<accession>A0A699TUI7</accession>
<name>A0A699TUI7_TANCI</name>
<evidence type="ECO:0000313" key="2">
    <source>
        <dbReference type="EMBL" id="GFD14545.1"/>
    </source>
</evidence>
<proteinExistence type="predicted"/>
<comment type="caution">
    <text evidence="2">The sequence shown here is derived from an EMBL/GenBank/DDBJ whole genome shotgun (WGS) entry which is preliminary data.</text>
</comment>
<reference evidence="2" key="1">
    <citation type="journal article" date="2019" name="Sci. Rep.">
        <title>Draft genome of Tanacetum cinerariifolium, the natural source of mosquito coil.</title>
        <authorList>
            <person name="Yamashiro T."/>
            <person name="Shiraishi A."/>
            <person name="Satake H."/>
            <person name="Nakayama K."/>
        </authorList>
    </citation>
    <scope>NUCLEOTIDE SEQUENCE</scope>
</reference>
<dbReference type="AlphaFoldDB" id="A0A699TUI7"/>
<protein>
    <submittedName>
        <fullName evidence="2">Uncharacterized protein</fullName>
    </submittedName>
</protein>
<evidence type="ECO:0000256" key="1">
    <source>
        <dbReference type="SAM" id="MobiDB-lite"/>
    </source>
</evidence>
<dbReference type="EMBL" id="BKCJ011280160">
    <property type="protein sequence ID" value="GFD14545.1"/>
    <property type="molecule type" value="Genomic_DNA"/>
</dbReference>
<feature type="non-terminal residue" evidence="2">
    <location>
        <position position="1"/>
    </location>
</feature>
<organism evidence="2">
    <name type="scientific">Tanacetum cinerariifolium</name>
    <name type="common">Dalmatian daisy</name>
    <name type="synonym">Chrysanthemum cinerariifolium</name>
    <dbReference type="NCBI Taxonomy" id="118510"/>
    <lineage>
        <taxon>Eukaryota</taxon>
        <taxon>Viridiplantae</taxon>
        <taxon>Streptophyta</taxon>
        <taxon>Embryophyta</taxon>
        <taxon>Tracheophyta</taxon>
        <taxon>Spermatophyta</taxon>
        <taxon>Magnoliopsida</taxon>
        <taxon>eudicotyledons</taxon>
        <taxon>Gunneridae</taxon>
        <taxon>Pentapetalae</taxon>
        <taxon>asterids</taxon>
        <taxon>campanulids</taxon>
        <taxon>Asterales</taxon>
        <taxon>Asteraceae</taxon>
        <taxon>Asteroideae</taxon>
        <taxon>Anthemideae</taxon>
        <taxon>Anthemidinae</taxon>
        <taxon>Tanacetum</taxon>
    </lineage>
</organism>
<feature type="compositionally biased region" description="Polar residues" evidence="1">
    <location>
        <begin position="146"/>
        <end position="157"/>
    </location>
</feature>